<organism evidence="2 3">
    <name type="scientific">Candidatus Defluviibacterium haderslevense</name>
    <dbReference type="NCBI Taxonomy" id="2981993"/>
    <lineage>
        <taxon>Bacteria</taxon>
        <taxon>Pseudomonadati</taxon>
        <taxon>Bacteroidota</taxon>
        <taxon>Saprospiria</taxon>
        <taxon>Saprospirales</taxon>
        <taxon>Saprospiraceae</taxon>
        <taxon>Candidatus Defluviibacterium</taxon>
    </lineage>
</organism>
<gene>
    <name evidence="2" type="ORF">IPO85_09970</name>
</gene>
<dbReference type="InterPro" id="IPR011250">
    <property type="entry name" value="OMP/PagP_B-barrel"/>
</dbReference>
<dbReference type="Pfam" id="PF13568">
    <property type="entry name" value="OMP_b-brl_2"/>
    <property type="match status" value="1"/>
</dbReference>
<accession>A0A9D7S9G1</accession>
<dbReference type="SUPFAM" id="SSF56925">
    <property type="entry name" value="OMPA-like"/>
    <property type="match status" value="1"/>
</dbReference>
<feature type="domain" description="Outer membrane protein beta-barrel" evidence="1">
    <location>
        <begin position="21"/>
        <end position="201"/>
    </location>
</feature>
<comment type="caution">
    <text evidence="2">The sequence shown here is derived from an EMBL/GenBank/DDBJ whole genome shotgun (WGS) entry which is preliminary data.</text>
</comment>
<evidence type="ECO:0000313" key="3">
    <source>
        <dbReference type="Proteomes" id="UP000808349"/>
    </source>
</evidence>
<evidence type="ECO:0000259" key="1">
    <source>
        <dbReference type="Pfam" id="PF13568"/>
    </source>
</evidence>
<reference evidence="2 3" key="1">
    <citation type="submission" date="2020-10" db="EMBL/GenBank/DDBJ databases">
        <title>Connecting structure to function with the recovery of over 1000 high-quality activated sludge metagenome-assembled genomes encoding full-length rRNA genes using long-read sequencing.</title>
        <authorList>
            <person name="Singleton C.M."/>
            <person name="Petriglieri F."/>
            <person name="Kristensen J.M."/>
            <person name="Kirkegaard R.H."/>
            <person name="Michaelsen T.Y."/>
            <person name="Andersen M.H."/>
            <person name="Karst S.M."/>
            <person name="Dueholm M.S."/>
            <person name="Nielsen P.H."/>
            <person name="Albertsen M."/>
        </authorList>
    </citation>
    <scope>NUCLEOTIDE SEQUENCE [LARGE SCALE GENOMIC DNA]</scope>
    <source>
        <strain evidence="2">Ribe_18-Q3-R11-54_BAT3C.373</strain>
    </source>
</reference>
<name>A0A9D7S9G1_9BACT</name>
<dbReference type="AlphaFoldDB" id="A0A9D7S9G1"/>
<sequence length="225" mass="24709">MKKTFVFIFSFLSSIPFIYSQLQIGGEIGPSISNMGIQGDGNLIPNTKVYTGIKAGIDLKYNGNAGLGIESGAYYRTSGFKVRVEESFKIYGLDFGASVTAIPVFKFVEVPLMANYSIGNDRIKASFSAGAYAAYALDGDIKTRGRLLIDFNLGTYDLNMNNDLFNRWDVGLIAKAGLDIPMDKMNIHLNTSYQHGLTDLSDEPILNIQTKPYALNFGVGLSYKF</sequence>
<dbReference type="Proteomes" id="UP000808349">
    <property type="component" value="Unassembled WGS sequence"/>
</dbReference>
<evidence type="ECO:0000313" key="2">
    <source>
        <dbReference type="EMBL" id="MBK9717824.1"/>
    </source>
</evidence>
<dbReference type="InterPro" id="IPR025665">
    <property type="entry name" value="Beta-barrel_OMP_2"/>
</dbReference>
<dbReference type="EMBL" id="JADKFW010000005">
    <property type="protein sequence ID" value="MBK9717824.1"/>
    <property type="molecule type" value="Genomic_DNA"/>
</dbReference>
<protein>
    <submittedName>
        <fullName evidence="2">PorT family protein</fullName>
    </submittedName>
</protein>
<proteinExistence type="predicted"/>